<dbReference type="AlphaFoldDB" id="A0AAJ7RMT4"/>
<name>A0AAJ7RMT4_CEPCN</name>
<accession>A0AAJ7RMT4</accession>
<keyword evidence="2" id="KW-1185">Reference proteome</keyword>
<feature type="compositionally biased region" description="Low complexity" evidence="1">
    <location>
        <begin position="34"/>
        <end position="46"/>
    </location>
</feature>
<protein>
    <submittedName>
        <fullName evidence="3">Uncharacterized protein LOC112494712</fullName>
    </submittedName>
</protein>
<dbReference type="KEGG" id="ccin:112494712"/>
<sequence length="112" mass="11918">MPASGALPSLYSVLNPLCSVWRLAESTGSRSDPRIQPSSSPQRSDCEATTITIAINTTTAVAATDAANTTGESSFTVAGIAHFIHLNIMEMSTRLFPFASFMVQCSASRRFS</sequence>
<feature type="region of interest" description="Disordered" evidence="1">
    <location>
        <begin position="26"/>
        <end position="46"/>
    </location>
</feature>
<evidence type="ECO:0000256" key="1">
    <source>
        <dbReference type="SAM" id="MobiDB-lite"/>
    </source>
</evidence>
<evidence type="ECO:0000313" key="2">
    <source>
        <dbReference type="Proteomes" id="UP000694920"/>
    </source>
</evidence>
<reference evidence="3" key="1">
    <citation type="submission" date="2025-08" db="UniProtKB">
        <authorList>
            <consortium name="RefSeq"/>
        </authorList>
    </citation>
    <scope>IDENTIFICATION</scope>
</reference>
<proteinExistence type="predicted"/>
<organism evidence="2 3">
    <name type="scientific">Cephus cinctus</name>
    <name type="common">Wheat stem sawfly</name>
    <dbReference type="NCBI Taxonomy" id="211228"/>
    <lineage>
        <taxon>Eukaryota</taxon>
        <taxon>Metazoa</taxon>
        <taxon>Ecdysozoa</taxon>
        <taxon>Arthropoda</taxon>
        <taxon>Hexapoda</taxon>
        <taxon>Insecta</taxon>
        <taxon>Pterygota</taxon>
        <taxon>Neoptera</taxon>
        <taxon>Endopterygota</taxon>
        <taxon>Hymenoptera</taxon>
        <taxon>Cephoidea</taxon>
        <taxon>Cephidae</taxon>
        <taxon>Cephus</taxon>
    </lineage>
</organism>
<gene>
    <name evidence="3" type="primary">LOC112494712</name>
</gene>
<evidence type="ECO:0000313" key="3">
    <source>
        <dbReference type="RefSeq" id="XP_024943380.1"/>
    </source>
</evidence>
<dbReference type="GeneID" id="112494712"/>
<dbReference type="RefSeq" id="XP_024943380.1">
    <property type="nucleotide sequence ID" value="XM_025087612.1"/>
</dbReference>
<dbReference type="Proteomes" id="UP000694920">
    <property type="component" value="Unplaced"/>
</dbReference>